<dbReference type="AlphaFoldDB" id="A0A6N9ZDC0"/>
<accession>A0A6N9ZDC0</accession>
<name>A0A6N9ZDC0_9HYPH</name>
<dbReference type="RefSeq" id="WP_163875882.1">
    <property type="nucleotide sequence ID" value="NZ_WUEP01000004.1"/>
</dbReference>
<sequence length="280" mass="30649">MSENDSKPRFRSPPYPAIDLSKAIERAKQLYSKAMHHPAGTAVLAEAWGYGEKSSGLWATAAALIHFGLIRDEGTGPKRKFTLSDIAVRIIRDADPDSEKRRDAIRRAALSPTIHSELREKFGIDPGLSDIVLKNYLTLDRADEGKAAFSDGAADDVIRIYKDSMAFAGIAISASLPPLEEGIGGDDDDDDAFDIAGIRAKRETMKLASSPVAPKQPTAPQYGERVLQDGILSRETTYRIIVKGKIGPREIDRLIKKLELDKEILADAEGEDGEEENIFS</sequence>
<reference evidence="1 2" key="1">
    <citation type="submission" date="2019-12" db="EMBL/GenBank/DDBJ databases">
        <title>Rhizobium genotypes associated with high levels of biological nitrogen fixation by grain legumes in a temperate-maritime cropping system.</title>
        <authorList>
            <person name="Maluk M."/>
            <person name="Francesc Ferrando Molina F."/>
            <person name="Lopez Del Egido L."/>
            <person name="Lafos M."/>
            <person name="Langarica-Fuentes A."/>
            <person name="Gebre Yohannes G."/>
            <person name="Young M.W."/>
            <person name="Martin P."/>
            <person name="Gantlett R."/>
            <person name="Kenicer G."/>
            <person name="Hawes C."/>
            <person name="Begg G.S."/>
            <person name="Quilliam R.S."/>
            <person name="Squire G.R."/>
            <person name="Poole P.S."/>
            <person name="Young P.W."/>
            <person name="Iannetta P.M."/>
            <person name="James E.K."/>
        </authorList>
    </citation>
    <scope>NUCLEOTIDE SEQUENCE [LARGE SCALE GENOMIC DNA]</scope>
    <source>
        <strain evidence="1 2">JHI2449</strain>
    </source>
</reference>
<gene>
    <name evidence="1" type="ORF">GR206_07240</name>
</gene>
<comment type="caution">
    <text evidence="1">The sequence shown here is derived from an EMBL/GenBank/DDBJ whole genome shotgun (WGS) entry which is preliminary data.</text>
</comment>
<dbReference type="EMBL" id="WUEP01000004">
    <property type="protein sequence ID" value="NEH90840.1"/>
    <property type="molecule type" value="Genomic_DNA"/>
</dbReference>
<dbReference type="Proteomes" id="UP000468864">
    <property type="component" value="Unassembled WGS sequence"/>
</dbReference>
<protein>
    <submittedName>
        <fullName evidence="1">Uncharacterized protein</fullName>
    </submittedName>
</protein>
<evidence type="ECO:0000313" key="1">
    <source>
        <dbReference type="EMBL" id="NEH90840.1"/>
    </source>
</evidence>
<proteinExistence type="predicted"/>
<organism evidence="1 2">
    <name type="scientific">Rhizobium laguerreae</name>
    <dbReference type="NCBI Taxonomy" id="1076926"/>
    <lineage>
        <taxon>Bacteria</taxon>
        <taxon>Pseudomonadati</taxon>
        <taxon>Pseudomonadota</taxon>
        <taxon>Alphaproteobacteria</taxon>
        <taxon>Hyphomicrobiales</taxon>
        <taxon>Rhizobiaceae</taxon>
        <taxon>Rhizobium/Agrobacterium group</taxon>
        <taxon>Rhizobium</taxon>
    </lineage>
</organism>
<evidence type="ECO:0000313" key="2">
    <source>
        <dbReference type="Proteomes" id="UP000468864"/>
    </source>
</evidence>